<evidence type="ECO:0000313" key="3">
    <source>
        <dbReference type="EMBL" id="KNE56916.1"/>
    </source>
</evidence>
<organism evidence="3 4">
    <name type="scientific">Allomyces macrogynus (strain ATCC 38327)</name>
    <name type="common">Allomyces javanicus var. macrogynus</name>
    <dbReference type="NCBI Taxonomy" id="578462"/>
    <lineage>
        <taxon>Eukaryota</taxon>
        <taxon>Fungi</taxon>
        <taxon>Fungi incertae sedis</taxon>
        <taxon>Blastocladiomycota</taxon>
        <taxon>Blastocladiomycetes</taxon>
        <taxon>Blastocladiales</taxon>
        <taxon>Blastocladiaceae</taxon>
        <taxon>Allomyces</taxon>
    </lineage>
</organism>
<evidence type="ECO:0000313" key="4">
    <source>
        <dbReference type="Proteomes" id="UP000054350"/>
    </source>
</evidence>
<dbReference type="Gene3D" id="3.80.10.10">
    <property type="entry name" value="Ribonuclease Inhibitor"/>
    <property type="match status" value="1"/>
</dbReference>
<dbReference type="SUPFAM" id="SSF52058">
    <property type="entry name" value="L domain-like"/>
    <property type="match status" value="1"/>
</dbReference>
<sequence>MTNSAPSADCSALFQIAPSLLNGEWKNDCCTAKDYVTCTDGRITELWLTNTNGTLLPTLNMQALSQLTELRTLELESSTMTGSLDGGLTSLSKLESLVLAGNSNLNAELPKDIKNMNHLRFLDLRKTSIHGAIPELPDSLSQCLLPPESQFTCHYSSKGFKNCVFRGSMGNKLAVCPGSVDDTPISRAATDSTGSASSGGNSASSTWFTIPLILLAALGVGFGAFILIRRRRVRYSSLGLPPGAQVPLQPMADGSAAAAVARGHHGLKKAAKRFKLDLNLSGCLVYPLTLDAAETAHVVDRVAGGESELAATQTIVEEWRELFLGVHTFADRWLELHGPEVGQHVWDVVTAGRFSTSSSAMDGKLFTSSSLHTVAFTHLLAVAIVDFLDRFMSSELINALNLTPSGETGGRLPPVFPELFAALMRMPLESTGESPFQRYLDAKVEGAQVAFRVRYPDLDADVRRHFRSTIETLIRIKMRKPHAALVLPQPGARFDHEIMSADWARHKHGVSSSQPLDDDELTLTDHAAVLNGKSSVGFCVFPGIIDHSTNSVLVRSHVWLRQS</sequence>
<reference evidence="3 4" key="1">
    <citation type="submission" date="2009-11" db="EMBL/GenBank/DDBJ databases">
        <title>Annotation of Allomyces macrogynus ATCC 38327.</title>
        <authorList>
            <consortium name="The Broad Institute Genome Sequencing Platform"/>
            <person name="Russ C."/>
            <person name="Cuomo C."/>
            <person name="Burger G."/>
            <person name="Gray M.W."/>
            <person name="Holland P.W.H."/>
            <person name="King N."/>
            <person name="Lang F.B.F."/>
            <person name="Roger A.J."/>
            <person name="Ruiz-Trillo I."/>
            <person name="Young S.K."/>
            <person name="Zeng Q."/>
            <person name="Gargeya S."/>
            <person name="Fitzgerald M."/>
            <person name="Haas B."/>
            <person name="Abouelleil A."/>
            <person name="Alvarado L."/>
            <person name="Arachchi H.M."/>
            <person name="Berlin A."/>
            <person name="Chapman S.B."/>
            <person name="Gearin G."/>
            <person name="Goldberg J."/>
            <person name="Griggs A."/>
            <person name="Gujja S."/>
            <person name="Hansen M."/>
            <person name="Heiman D."/>
            <person name="Howarth C."/>
            <person name="Larimer J."/>
            <person name="Lui A."/>
            <person name="MacDonald P.J.P."/>
            <person name="McCowen C."/>
            <person name="Montmayeur A."/>
            <person name="Murphy C."/>
            <person name="Neiman D."/>
            <person name="Pearson M."/>
            <person name="Priest M."/>
            <person name="Roberts A."/>
            <person name="Saif S."/>
            <person name="Shea T."/>
            <person name="Sisk P."/>
            <person name="Stolte C."/>
            <person name="Sykes S."/>
            <person name="Wortman J."/>
            <person name="Nusbaum C."/>
            <person name="Birren B."/>
        </authorList>
    </citation>
    <scope>NUCLEOTIDE SEQUENCE [LARGE SCALE GENOMIC DNA]</scope>
    <source>
        <strain evidence="3 4">ATCC 38327</strain>
    </source>
</reference>
<accession>A0A0L0S3C4</accession>
<dbReference type="InterPro" id="IPR051848">
    <property type="entry name" value="PGIP"/>
</dbReference>
<keyword evidence="4" id="KW-1185">Reference proteome</keyword>
<dbReference type="EMBL" id="GG745331">
    <property type="protein sequence ID" value="KNE56916.1"/>
    <property type="molecule type" value="Genomic_DNA"/>
</dbReference>
<proteinExistence type="predicted"/>
<keyword evidence="2" id="KW-0472">Membrane</keyword>
<dbReference type="InterPro" id="IPR032675">
    <property type="entry name" value="LRR_dom_sf"/>
</dbReference>
<dbReference type="VEuPathDB" id="FungiDB:AMAG_02687"/>
<reference evidence="4" key="2">
    <citation type="submission" date="2009-11" db="EMBL/GenBank/DDBJ databases">
        <title>The Genome Sequence of Allomyces macrogynus strain ATCC 38327.</title>
        <authorList>
            <consortium name="The Broad Institute Genome Sequencing Platform"/>
            <person name="Russ C."/>
            <person name="Cuomo C."/>
            <person name="Shea T."/>
            <person name="Young S.K."/>
            <person name="Zeng Q."/>
            <person name="Koehrsen M."/>
            <person name="Haas B."/>
            <person name="Borodovsky M."/>
            <person name="Guigo R."/>
            <person name="Alvarado L."/>
            <person name="Berlin A."/>
            <person name="Borenstein D."/>
            <person name="Chen Z."/>
            <person name="Engels R."/>
            <person name="Freedman E."/>
            <person name="Gellesch M."/>
            <person name="Goldberg J."/>
            <person name="Griggs A."/>
            <person name="Gujja S."/>
            <person name="Heiman D."/>
            <person name="Hepburn T."/>
            <person name="Howarth C."/>
            <person name="Jen D."/>
            <person name="Larson L."/>
            <person name="Lewis B."/>
            <person name="Mehta T."/>
            <person name="Park D."/>
            <person name="Pearson M."/>
            <person name="Roberts A."/>
            <person name="Saif S."/>
            <person name="Shenoy N."/>
            <person name="Sisk P."/>
            <person name="Stolte C."/>
            <person name="Sykes S."/>
            <person name="Walk T."/>
            <person name="White J."/>
            <person name="Yandava C."/>
            <person name="Burger G."/>
            <person name="Gray M.W."/>
            <person name="Holland P.W.H."/>
            <person name="King N."/>
            <person name="Lang F.B.F."/>
            <person name="Roger A.J."/>
            <person name="Ruiz-Trillo I."/>
            <person name="Lander E."/>
            <person name="Nusbaum C."/>
        </authorList>
    </citation>
    <scope>NUCLEOTIDE SEQUENCE [LARGE SCALE GENOMIC DNA]</scope>
    <source>
        <strain evidence="4">ATCC 38327</strain>
    </source>
</reference>
<comment type="subcellular location">
    <subcellularLocation>
        <location evidence="1">Cell envelope</location>
    </subcellularLocation>
</comment>
<keyword evidence="2" id="KW-1133">Transmembrane helix</keyword>
<dbReference type="AlphaFoldDB" id="A0A0L0S3C4"/>
<evidence type="ECO:0008006" key="5">
    <source>
        <dbReference type="Google" id="ProtNLM"/>
    </source>
</evidence>
<dbReference type="PANTHER" id="PTHR48059">
    <property type="entry name" value="POLYGALACTURONASE INHIBITOR 1"/>
    <property type="match status" value="1"/>
</dbReference>
<dbReference type="STRING" id="578462.A0A0L0S3C4"/>
<feature type="transmembrane region" description="Helical" evidence="2">
    <location>
        <begin position="207"/>
        <end position="228"/>
    </location>
</feature>
<name>A0A0L0S3C4_ALLM3</name>
<evidence type="ECO:0000256" key="2">
    <source>
        <dbReference type="SAM" id="Phobius"/>
    </source>
</evidence>
<dbReference type="OrthoDB" id="676979at2759"/>
<gene>
    <name evidence="3" type="ORF">AMAG_02687</name>
</gene>
<dbReference type="Proteomes" id="UP000054350">
    <property type="component" value="Unassembled WGS sequence"/>
</dbReference>
<protein>
    <recommendedName>
        <fullName evidence="5">Leucine-rich repeat-containing N-terminal plant-type domain-containing protein</fullName>
    </recommendedName>
</protein>
<evidence type="ECO:0000256" key="1">
    <source>
        <dbReference type="ARBA" id="ARBA00004196"/>
    </source>
</evidence>
<dbReference type="PANTHER" id="PTHR48059:SF30">
    <property type="entry name" value="OS06G0587000 PROTEIN"/>
    <property type="match status" value="1"/>
</dbReference>
<keyword evidence="2" id="KW-0812">Transmembrane</keyword>